<keyword evidence="2" id="KW-1185">Reference proteome</keyword>
<dbReference type="Gene3D" id="3.40.140.10">
    <property type="entry name" value="Cytidine Deaminase, domain 2"/>
    <property type="match status" value="2"/>
</dbReference>
<gene>
    <name evidence="1" type="ORF">PLOB_00032304</name>
</gene>
<dbReference type="SUPFAM" id="SSF75011">
    <property type="entry name" value="3-carboxy-cis,cis-mucoante lactonizing enzyme"/>
    <property type="match status" value="1"/>
</dbReference>
<proteinExistence type="predicted"/>
<dbReference type="Proteomes" id="UP001159405">
    <property type="component" value="Unassembled WGS sequence"/>
</dbReference>
<protein>
    <submittedName>
        <fullName evidence="1">Uncharacterized protein</fullName>
    </submittedName>
</protein>
<dbReference type="InterPro" id="IPR041547">
    <property type="entry name" value="APOBEC1"/>
</dbReference>
<accession>A0ABN8NYV8</accession>
<reference evidence="1 2" key="1">
    <citation type="submission" date="2022-05" db="EMBL/GenBank/DDBJ databases">
        <authorList>
            <consortium name="Genoscope - CEA"/>
            <person name="William W."/>
        </authorList>
    </citation>
    <scope>NUCLEOTIDE SEQUENCE [LARGE SCALE GENOMIC DNA]</scope>
</reference>
<dbReference type="EMBL" id="CALNXK010000042">
    <property type="protein sequence ID" value="CAH3126300.1"/>
    <property type="molecule type" value="Genomic_DNA"/>
</dbReference>
<organism evidence="1 2">
    <name type="scientific">Porites lobata</name>
    <dbReference type="NCBI Taxonomy" id="104759"/>
    <lineage>
        <taxon>Eukaryota</taxon>
        <taxon>Metazoa</taxon>
        <taxon>Cnidaria</taxon>
        <taxon>Anthozoa</taxon>
        <taxon>Hexacorallia</taxon>
        <taxon>Scleractinia</taxon>
        <taxon>Fungiina</taxon>
        <taxon>Poritidae</taxon>
        <taxon>Porites</taxon>
    </lineage>
</organism>
<comment type="caution">
    <text evidence="1">The sequence shown here is derived from an EMBL/GenBank/DDBJ whole genome shotgun (WGS) entry which is preliminary data.</text>
</comment>
<dbReference type="Pfam" id="PF18774">
    <property type="entry name" value="APOBEC4_like"/>
    <property type="match status" value="2"/>
</dbReference>
<evidence type="ECO:0000313" key="2">
    <source>
        <dbReference type="Proteomes" id="UP001159405"/>
    </source>
</evidence>
<sequence length="527" mass="60571">MGDLIFHARYGNCFQGKKRNTIHAEHFMLEDEEFKQHVKLLGDQKGGKIEMYMNKQPCFRSTRVKTKECAQELINFYKLFCSSHGIELTVNLCHEIALAISDEGRLAVIKRSEYRVELYGGADGKDARPVNITTKQNLIRPYNLCFAPMNHLLITDIGDRSIKIYSLKNKEPELVRKIACYEKKAQAIIQMETSAGPFSALSSSSDKYLTPFTVTAGPSPLSQIFAVFENYIFVITIDWNSLELIDYRRLSTQSDWSSVQCKMKKECDKTSIVHDHKDNHKVGGQNPLAVTEGQFCAMFYHVTETKRGKIDFHYKCLQTSKCRVGKKARSNPRADYAATVVVYVRLTDQNGRLIFHARYGNCFEGERRNTIHAEYFMLVDEEFRQAVKFLGDQKGKKKIKMYMNKQPCFRSTRHHDKMPGLKRKECSQDLVKFYTSYCLSHNIKLTINLCQLYKVDMPSSSSLKDIENAKKGMEIMKSVGIKLKAMTENSWLQLAGYADIELPEYTNGDDRQKLDQHIAEFLKSIPS</sequence>
<name>A0ABN8NYV8_9CNID</name>
<evidence type="ECO:0000313" key="1">
    <source>
        <dbReference type="EMBL" id="CAH3126300.1"/>
    </source>
</evidence>